<keyword evidence="2" id="KW-1185">Reference proteome</keyword>
<evidence type="ECO:0000313" key="2">
    <source>
        <dbReference type="Proteomes" id="UP000887565"/>
    </source>
</evidence>
<protein>
    <submittedName>
        <fullName evidence="3">Fibronectin type-III domain-containing protein</fullName>
    </submittedName>
</protein>
<evidence type="ECO:0000259" key="1">
    <source>
        <dbReference type="PROSITE" id="PS50853"/>
    </source>
</evidence>
<dbReference type="InterPro" id="IPR036116">
    <property type="entry name" value="FN3_sf"/>
</dbReference>
<dbReference type="Proteomes" id="UP000887565">
    <property type="component" value="Unplaced"/>
</dbReference>
<dbReference type="InterPro" id="IPR013783">
    <property type="entry name" value="Ig-like_fold"/>
</dbReference>
<organism evidence="2 3">
    <name type="scientific">Romanomermis culicivorax</name>
    <name type="common">Nematode worm</name>
    <dbReference type="NCBI Taxonomy" id="13658"/>
    <lineage>
        <taxon>Eukaryota</taxon>
        <taxon>Metazoa</taxon>
        <taxon>Ecdysozoa</taxon>
        <taxon>Nematoda</taxon>
        <taxon>Enoplea</taxon>
        <taxon>Dorylaimia</taxon>
        <taxon>Mermithida</taxon>
        <taxon>Mermithoidea</taxon>
        <taxon>Mermithidae</taxon>
        <taxon>Romanomermis</taxon>
    </lineage>
</organism>
<reference evidence="3" key="1">
    <citation type="submission" date="2022-11" db="UniProtKB">
        <authorList>
            <consortium name="WormBaseParasite"/>
        </authorList>
    </citation>
    <scope>IDENTIFICATION</scope>
</reference>
<dbReference type="Gene3D" id="2.60.40.10">
    <property type="entry name" value="Immunoglobulins"/>
    <property type="match status" value="1"/>
</dbReference>
<dbReference type="InterPro" id="IPR003961">
    <property type="entry name" value="FN3_dom"/>
</dbReference>
<evidence type="ECO:0000313" key="3">
    <source>
        <dbReference type="WBParaSite" id="nRc.2.0.1.t20127-RA"/>
    </source>
</evidence>
<dbReference type="AlphaFoldDB" id="A0A915J346"/>
<sequence>MIHGRQSTILKDLLPVTTYHLRIKAFNEKGSGPLSDVFLVKTNLRHYTFYLEEIARSIFQFFNCMGLPSFVENAILLSGCIKKRSYV</sequence>
<feature type="domain" description="Fibronectin type-III" evidence="1">
    <location>
        <begin position="1"/>
        <end position="45"/>
    </location>
</feature>
<dbReference type="CDD" id="cd00063">
    <property type="entry name" value="FN3"/>
    <property type="match status" value="1"/>
</dbReference>
<dbReference type="WBParaSite" id="nRc.2.0.1.t20127-RA">
    <property type="protein sequence ID" value="nRc.2.0.1.t20127-RA"/>
    <property type="gene ID" value="nRc.2.0.1.g20127"/>
</dbReference>
<name>A0A915J346_ROMCU</name>
<proteinExistence type="predicted"/>
<dbReference type="SUPFAM" id="SSF49265">
    <property type="entry name" value="Fibronectin type III"/>
    <property type="match status" value="1"/>
</dbReference>
<accession>A0A915J346</accession>
<dbReference type="PROSITE" id="PS50853">
    <property type="entry name" value="FN3"/>
    <property type="match status" value="1"/>
</dbReference>